<dbReference type="Gene3D" id="2.130.10.10">
    <property type="entry name" value="YVTN repeat-like/Quinoprotein amine dehydrogenase"/>
    <property type="match status" value="2"/>
</dbReference>
<feature type="domain" description="Pyrrolo-quinoline quinone repeat" evidence="1">
    <location>
        <begin position="58"/>
        <end position="148"/>
    </location>
</feature>
<dbReference type="RefSeq" id="WP_380747514.1">
    <property type="nucleotide sequence ID" value="NZ_JBHULT010000005.1"/>
</dbReference>
<organism evidence="2 3">
    <name type="scientific">Salinimicrobium flavum</name>
    <dbReference type="NCBI Taxonomy" id="1737065"/>
    <lineage>
        <taxon>Bacteria</taxon>
        <taxon>Pseudomonadati</taxon>
        <taxon>Bacteroidota</taxon>
        <taxon>Flavobacteriia</taxon>
        <taxon>Flavobacteriales</taxon>
        <taxon>Flavobacteriaceae</taxon>
        <taxon>Salinimicrobium</taxon>
    </lineage>
</organism>
<accession>A0ABW5ISP0</accession>
<dbReference type="SMART" id="SM00564">
    <property type="entry name" value="PQQ"/>
    <property type="match status" value="8"/>
</dbReference>
<name>A0ABW5ISP0_9FLAO</name>
<dbReference type="Pfam" id="PF13360">
    <property type="entry name" value="PQQ_2"/>
    <property type="match status" value="2"/>
</dbReference>
<dbReference type="PANTHER" id="PTHR34512:SF30">
    <property type="entry name" value="OUTER MEMBRANE PROTEIN ASSEMBLY FACTOR BAMB"/>
    <property type="match status" value="1"/>
</dbReference>
<dbReference type="Gene3D" id="2.40.10.480">
    <property type="match status" value="1"/>
</dbReference>
<dbReference type="EMBL" id="JBHULT010000005">
    <property type="protein sequence ID" value="MFD2516429.1"/>
    <property type="molecule type" value="Genomic_DNA"/>
</dbReference>
<dbReference type="InterPro" id="IPR011047">
    <property type="entry name" value="Quinoprotein_ADH-like_sf"/>
</dbReference>
<dbReference type="SUPFAM" id="SSF50998">
    <property type="entry name" value="Quinoprotein alcohol dehydrogenase-like"/>
    <property type="match status" value="1"/>
</dbReference>
<dbReference type="PANTHER" id="PTHR34512">
    <property type="entry name" value="CELL SURFACE PROTEIN"/>
    <property type="match status" value="1"/>
</dbReference>
<evidence type="ECO:0000313" key="2">
    <source>
        <dbReference type="EMBL" id="MFD2516429.1"/>
    </source>
</evidence>
<sequence>MANYQSLTTYFSFSLFFLFFLNSCMHRQNSDIEGTSVFMKDSRHTAYYHSSSVKNKPEILWKVKTGAQVISSPVLVDDVVYIGSEDHFLYAIDAANGAVKWKYQTKGPVNSTPAVAQGKVMFLSYDGNFYALDQTDGKVVWTFKTGGESKFKVKDYFNGSFQPDFWDFYLSSANVLDNKVYFGSSDSHVYALDIETGDLVWSYKTGASVHSSPAIWENSVVVGSWDSKVYSLDAHTGKENWSYTTGRDTAQYIWHGVQASPSVEDGIAYVGSRDAKFYAFDVVSGDTLWTNNNFDRSWMPGSASIGDKKIYTGSSDSFSFFSLDKETGKIDYATKTKSYTFSSPAIDREMAYIGSANGRLYGIEKKDGNIKWEFQTLGSRNDTLKVFTETGERDIEKLKSLEAGITDMPGLSALYKDIFITSGAVLSSPVIFDQVIFFGSSDGFIYAITDKL</sequence>
<evidence type="ECO:0000313" key="3">
    <source>
        <dbReference type="Proteomes" id="UP001597468"/>
    </source>
</evidence>
<proteinExistence type="predicted"/>
<evidence type="ECO:0000259" key="1">
    <source>
        <dbReference type="Pfam" id="PF13360"/>
    </source>
</evidence>
<dbReference type="Proteomes" id="UP001597468">
    <property type="component" value="Unassembled WGS sequence"/>
</dbReference>
<comment type="caution">
    <text evidence="2">The sequence shown here is derived from an EMBL/GenBank/DDBJ whole genome shotgun (WGS) entry which is preliminary data.</text>
</comment>
<dbReference type="InterPro" id="IPR015943">
    <property type="entry name" value="WD40/YVTN_repeat-like_dom_sf"/>
</dbReference>
<dbReference type="InterPro" id="IPR018391">
    <property type="entry name" value="PQQ_b-propeller_rpt"/>
</dbReference>
<feature type="domain" description="Pyrrolo-quinoline quinone repeat" evidence="1">
    <location>
        <begin position="177"/>
        <end position="290"/>
    </location>
</feature>
<dbReference type="InterPro" id="IPR002372">
    <property type="entry name" value="PQQ_rpt_dom"/>
</dbReference>
<reference evidence="3" key="1">
    <citation type="journal article" date="2019" name="Int. J. Syst. Evol. Microbiol.">
        <title>The Global Catalogue of Microorganisms (GCM) 10K type strain sequencing project: providing services to taxonomists for standard genome sequencing and annotation.</title>
        <authorList>
            <consortium name="The Broad Institute Genomics Platform"/>
            <consortium name="The Broad Institute Genome Sequencing Center for Infectious Disease"/>
            <person name="Wu L."/>
            <person name="Ma J."/>
        </authorList>
    </citation>
    <scope>NUCLEOTIDE SEQUENCE [LARGE SCALE GENOMIC DNA]</scope>
    <source>
        <strain evidence="3">KCTC 42585</strain>
    </source>
</reference>
<keyword evidence="3" id="KW-1185">Reference proteome</keyword>
<protein>
    <submittedName>
        <fullName evidence="2">PQQ-binding-like beta-propeller repeat protein</fullName>
    </submittedName>
</protein>
<gene>
    <name evidence="2" type="ORF">ACFSTG_00835</name>
</gene>